<reference evidence="1 2" key="1">
    <citation type="submission" date="2023-02" db="EMBL/GenBank/DDBJ databases">
        <title>Devosia algicola sp. nov., isolated from the phycosphere of marine algae.</title>
        <authorList>
            <person name="Kim J.M."/>
            <person name="Lee J.K."/>
            <person name="Choi B.J."/>
            <person name="Bayburt H."/>
            <person name="Jeon C.O."/>
        </authorList>
    </citation>
    <scope>NUCLEOTIDE SEQUENCE [LARGE SCALE GENOMIC DNA]</scope>
    <source>
        <strain evidence="1 2">G20-9</strain>
    </source>
</reference>
<keyword evidence="2" id="KW-1185">Reference proteome</keyword>
<gene>
    <name evidence="1" type="ORF">PSQ19_14665</name>
</gene>
<dbReference type="EMBL" id="CP118246">
    <property type="protein sequence ID" value="WDR01928.1"/>
    <property type="molecule type" value="Genomic_DNA"/>
</dbReference>
<proteinExistence type="predicted"/>
<evidence type="ECO:0000313" key="2">
    <source>
        <dbReference type="Proteomes" id="UP001220530"/>
    </source>
</evidence>
<organism evidence="1 2">
    <name type="scientific">Devosia algicola</name>
    <dbReference type="NCBI Taxonomy" id="3026418"/>
    <lineage>
        <taxon>Bacteria</taxon>
        <taxon>Pseudomonadati</taxon>
        <taxon>Pseudomonadota</taxon>
        <taxon>Alphaproteobacteria</taxon>
        <taxon>Hyphomicrobiales</taxon>
        <taxon>Devosiaceae</taxon>
        <taxon>Devosia</taxon>
    </lineage>
</organism>
<name>A0ABY7YKU1_9HYPH</name>
<dbReference type="RefSeq" id="WP_282218337.1">
    <property type="nucleotide sequence ID" value="NZ_CP118246.1"/>
</dbReference>
<sequence>MAHPCSTVSRRQITPLYRSPARKAVTSLTFALAFAPINALNGVEVEVLLEAGDLAVPIATTGTRIEMDDSFILEGRIALDAKLTDLLTAGGTLSVFVEDGAEEFPLGGAREAATSLIQTCVGNSASVPPSGTKLCNLAAWIMEEAPVDLALRTGPGPGYPVVATVPGPYTDGAEIYFPEVTITGSRDGWFQITKIVTDLYGGLDTDPITNFAGEGWLPGNVLRLWVQSAQLRTGPSADAPIAFTLDDSGSAADIFRVDNLHQCEDDWIEVDGTASSKRLRGWTNQSCANQVTTCS</sequence>
<evidence type="ECO:0000313" key="1">
    <source>
        <dbReference type="EMBL" id="WDR01928.1"/>
    </source>
</evidence>
<dbReference type="Proteomes" id="UP001220530">
    <property type="component" value="Chromosome"/>
</dbReference>
<accession>A0ABY7YKU1</accession>
<protein>
    <submittedName>
        <fullName evidence="1">Uncharacterized protein</fullName>
    </submittedName>
</protein>